<accession>A0ACC0VLS8</accession>
<dbReference type="Proteomes" id="UP001163321">
    <property type="component" value="Chromosome 8"/>
</dbReference>
<proteinExistence type="predicted"/>
<evidence type="ECO:0000313" key="2">
    <source>
        <dbReference type="Proteomes" id="UP001163321"/>
    </source>
</evidence>
<name>A0ACC0VLS8_9STRA</name>
<evidence type="ECO:0000313" key="1">
    <source>
        <dbReference type="EMBL" id="KAI9907046.1"/>
    </source>
</evidence>
<dbReference type="EMBL" id="CM047587">
    <property type="protein sequence ID" value="KAI9907046.1"/>
    <property type="molecule type" value="Genomic_DNA"/>
</dbReference>
<organism evidence="1 2">
    <name type="scientific">Peronosclerospora sorghi</name>
    <dbReference type="NCBI Taxonomy" id="230839"/>
    <lineage>
        <taxon>Eukaryota</taxon>
        <taxon>Sar</taxon>
        <taxon>Stramenopiles</taxon>
        <taxon>Oomycota</taxon>
        <taxon>Peronosporomycetes</taxon>
        <taxon>Peronosporales</taxon>
        <taxon>Peronosporaceae</taxon>
        <taxon>Peronosclerospora</taxon>
    </lineage>
</organism>
<sequence length="482" mass="55178">MYGEGHDSGPLFTTSFHVHSLNAYKHDIMLRTHDTVWLVDYYAPWCPHCREFAPAWEQVATFYALSDKVQVGAVDCTEDKDICNQEMIRGYPGVKLHHVPADAETSRFMVRGTKSTQSVILWAERLMEEHGIRSGVDTNDLTAQLEKLRKNRILPADGDPRSDFLVYSDQSLEAKYTRLQDAGMAVLSIVETDFFMGTNVLEGERFEVALLWVEALAASFPFARNRQVLSELVALMKTSTKWRQGDWNVLLDEWKEFALDRTFPVSLFTSSGNDMVAFCTTYTCRVWTLFHSMTVNITNGTETAGALGQWKPSKLMLAIRLYIKTFFGCEKCREHFLHSNPESVIENLAARDTTGPHSLILWIWKMHNTVNERLKKPQWPSRRVCPVCYVDNQTSIALDAWKFHEDAIVAYVASAYGYVDDEIHAIDVAQHRKRFAVWSSAQGFSAMMMVLVLVALFVVAYKTRTYRSFDRKVLFMTRDHVA</sequence>
<keyword evidence="2" id="KW-1185">Reference proteome</keyword>
<comment type="caution">
    <text evidence="1">The sequence shown here is derived from an EMBL/GenBank/DDBJ whole genome shotgun (WGS) entry which is preliminary data.</text>
</comment>
<protein>
    <submittedName>
        <fullName evidence="1">Uncharacterized protein</fullName>
    </submittedName>
</protein>
<reference evidence="1 2" key="1">
    <citation type="journal article" date="2022" name="bioRxiv">
        <title>The genome of the oomycete Peronosclerospora sorghi, a cosmopolitan pathogen of maize and sorghum, is inflated with dispersed pseudogenes.</title>
        <authorList>
            <person name="Fletcher K."/>
            <person name="Martin F."/>
            <person name="Isakeit T."/>
            <person name="Cavanaugh K."/>
            <person name="Magill C."/>
            <person name="Michelmore R."/>
        </authorList>
    </citation>
    <scope>NUCLEOTIDE SEQUENCE [LARGE SCALE GENOMIC DNA]</scope>
    <source>
        <strain evidence="1">P6</strain>
    </source>
</reference>
<gene>
    <name evidence="1" type="ORF">PsorP6_003090</name>
</gene>